<protein>
    <submittedName>
        <fullName evidence="2">N-acetyltransferase</fullName>
    </submittedName>
</protein>
<dbReference type="AlphaFoldDB" id="A0A9D9H4H6"/>
<gene>
    <name evidence="2" type="ORF">IAC55_06090</name>
</gene>
<dbReference type="PANTHER" id="PTHR43072:SF8">
    <property type="entry name" value="ACYLTRANSFERASE FABY-RELATED"/>
    <property type="match status" value="1"/>
</dbReference>
<evidence type="ECO:0000313" key="3">
    <source>
        <dbReference type="Proteomes" id="UP000823611"/>
    </source>
</evidence>
<reference evidence="2" key="1">
    <citation type="submission" date="2020-10" db="EMBL/GenBank/DDBJ databases">
        <authorList>
            <person name="Gilroy R."/>
        </authorList>
    </citation>
    <scope>NUCLEOTIDE SEQUENCE</scope>
    <source>
        <strain evidence="2">F6-4510</strain>
    </source>
</reference>
<reference evidence="2" key="2">
    <citation type="journal article" date="2021" name="PeerJ">
        <title>Extensive microbial diversity within the chicken gut microbiome revealed by metagenomics and culture.</title>
        <authorList>
            <person name="Gilroy R."/>
            <person name="Ravi A."/>
            <person name="Getino M."/>
            <person name="Pursley I."/>
            <person name="Horton D.L."/>
            <person name="Alikhan N.F."/>
            <person name="Baker D."/>
            <person name="Gharbi K."/>
            <person name="Hall N."/>
            <person name="Watson M."/>
            <person name="Adriaenssens E.M."/>
            <person name="Foster-Nyarko E."/>
            <person name="Jarju S."/>
            <person name="Secka A."/>
            <person name="Antonio M."/>
            <person name="Oren A."/>
            <person name="Chaudhuri R.R."/>
            <person name="La Ragione R."/>
            <person name="Hildebrand F."/>
            <person name="Pallen M.J."/>
        </authorList>
    </citation>
    <scope>NUCLEOTIDE SEQUENCE</scope>
    <source>
        <strain evidence="2">F6-4510</strain>
    </source>
</reference>
<dbReference type="Gene3D" id="3.40.630.30">
    <property type="match status" value="1"/>
</dbReference>
<dbReference type="SUPFAM" id="SSF55729">
    <property type="entry name" value="Acyl-CoA N-acyltransferases (Nat)"/>
    <property type="match status" value="1"/>
</dbReference>
<dbReference type="PANTHER" id="PTHR43072">
    <property type="entry name" value="N-ACETYLTRANSFERASE"/>
    <property type="match status" value="1"/>
</dbReference>
<organism evidence="2 3">
    <name type="scientific">Candidatus Fimicola merdigallinarum</name>
    <dbReference type="NCBI Taxonomy" id="2840819"/>
    <lineage>
        <taxon>Bacteria</taxon>
        <taxon>Bacillati</taxon>
        <taxon>Bacillota</taxon>
        <taxon>Clostridia</taxon>
        <taxon>Lachnospirales</taxon>
        <taxon>Lachnospiraceae</taxon>
        <taxon>Lachnospiraceae incertae sedis</taxon>
        <taxon>Candidatus Fimicola</taxon>
    </lineage>
</organism>
<evidence type="ECO:0000259" key="1">
    <source>
        <dbReference type="PROSITE" id="PS51186"/>
    </source>
</evidence>
<dbReference type="GO" id="GO:0016747">
    <property type="term" value="F:acyltransferase activity, transferring groups other than amino-acyl groups"/>
    <property type="evidence" value="ECO:0007669"/>
    <property type="project" value="InterPro"/>
</dbReference>
<comment type="caution">
    <text evidence="2">The sequence shown here is derived from an EMBL/GenBank/DDBJ whole genome shotgun (WGS) entry which is preliminary data.</text>
</comment>
<name>A0A9D9H4H6_9FIRM</name>
<proteinExistence type="predicted"/>
<dbReference type="Pfam" id="PF13420">
    <property type="entry name" value="Acetyltransf_4"/>
    <property type="match status" value="1"/>
</dbReference>
<dbReference type="InterPro" id="IPR000182">
    <property type="entry name" value="GNAT_dom"/>
</dbReference>
<sequence>MAIRFLEEKDIKRIIEIYSYYIENTTVTFEYTVPSYDEFKTRFNKIQENYPFIVYEEKGVILGYAYASKQNERMAYSWNCSLSVYLDKNSTGNGVGVKLYSTLLDILKIQGYFNAYALVTVPNEKSFSLHKKMGFELESINKNTGFKFEKWIDVAQWKKTLRDFEKPTTTPLGINDIDKDLIYKIFGKYSK</sequence>
<dbReference type="PROSITE" id="PS51186">
    <property type="entry name" value="GNAT"/>
    <property type="match status" value="1"/>
</dbReference>
<dbReference type="InterPro" id="IPR016181">
    <property type="entry name" value="Acyl_CoA_acyltransferase"/>
</dbReference>
<feature type="domain" description="N-acetyltransferase" evidence="1">
    <location>
        <begin position="1"/>
        <end position="163"/>
    </location>
</feature>
<dbReference type="EMBL" id="JADIMX010000115">
    <property type="protein sequence ID" value="MBO8434872.1"/>
    <property type="molecule type" value="Genomic_DNA"/>
</dbReference>
<evidence type="ECO:0000313" key="2">
    <source>
        <dbReference type="EMBL" id="MBO8434872.1"/>
    </source>
</evidence>
<accession>A0A9D9H4H6</accession>
<dbReference type="Proteomes" id="UP000823611">
    <property type="component" value="Unassembled WGS sequence"/>
</dbReference>